<gene>
    <name evidence="2" type="primary">55</name>
    <name evidence="2" type="ORF">SEA_HORUS_55</name>
</gene>
<dbReference type="PROSITE" id="PS50943">
    <property type="entry name" value="HTH_CROC1"/>
    <property type="match status" value="1"/>
</dbReference>
<dbReference type="EMBL" id="MH651176">
    <property type="protein sequence ID" value="AXQ63907.1"/>
    <property type="molecule type" value="Genomic_DNA"/>
</dbReference>
<name>A0A385DZ04_9CAUD</name>
<dbReference type="InterPro" id="IPR001387">
    <property type="entry name" value="Cro/C1-type_HTH"/>
</dbReference>
<accession>A0A385DZ04</accession>
<dbReference type="CDD" id="cd00093">
    <property type="entry name" value="HTH_XRE"/>
    <property type="match status" value="1"/>
</dbReference>
<organism evidence="2 3">
    <name type="scientific">Gordonia phage Horus</name>
    <dbReference type="NCBI Taxonomy" id="2301696"/>
    <lineage>
        <taxon>Viruses</taxon>
        <taxon>Duplodnaviria</taxon>
        <taxon>Heunggongvirae</taxon>
        <taxon>Uroviricota</taxon>
        <taxon>Caudoviricetes</taxon>
        <taxon>Langleyhallvirinae</taxon>
        <taxon>Horusvirus</taxon>
        <taxon>Horusvirus horus</taxon>
    </lineage>
</organism>
<dbReference type="InterPro" id="IPR010982">
    <property type="entry name" value="Lambda_DNA-bd_dom_sf"/>
</dbReference>
<protein>
    <submittedName>
        <fullName evidence="2">Cro protein</fullName>
    </submittedName>
</protein>
<feature type="domain" description="HTH cro/C1-type" evidence="1">
    <location>
        <begin position="32"/>
        <end position="79"/>
    </location>
</feature>
<dbReference type="SMART" id="SM00530">
    <property type="entry name" value="HTH_XRE"/>
    <property type="match status" value="1"/>
</dbReference>
<dbReference type="Proteomes" id="UP000262321">
    <property type="component" value="Segment"/>
</dbReference>
<dbReference type="KEGG" id="vg:54999193"/>
<dbReference type="RefSeq" id="YP_009808292.1">
    <property type="nucleotide sequence ID" value="NC_048039.1"/>
</dbReference>
<keyword evidence="3" id="KW-1185">Reference proteome</keyword>
<sequence>MVMARSEIEVGELYMILKDRKKLASIMIVQEISQRELARAAGWRSHSYMGRLLRGEAKSLDAEAAVRIAHRLGLPLEHLFLTVVSEKTGSDVRSSDTTSNRVVA</sequence>
<evidence type="ECO:0000259" key="1">
    <source>
        <dbReference type="PROSITE" id="PS50943"/>
    </source>
</evidence>
<evidence type="ECO:0000313" key="3">
    <source>
        <dbReference type="Proteomes" id="UP000262321"/>
    </source>
</evidence>
<dbReference type="GO" id="GO:0003677">
    <property type="term" value="F:DNA binding"/>
    <property type="evidence" value="ECO:0007669"/>
    <property type="project" value="InterPro"/>
</dbReference>
<proteinExistence type="predicted"/>
<evidence type="ECO:0000313" key="2">
    <source>
        <dbReference type="EMBL" id="AXQ63907.1"/>
    </source>
</evidence>
<dbReference type="SUPFAM" id="SSF47413">
    <property type="entry name" value="lambda repressor-like DNA-binding domains"/>
    <property type="match status" value="1"/>
</dbReference>
<dbReference type="Gene3D" id="1.10.260.40">
    <property type="entry name" value="lambda repressor-like DNA-binding domains"/>
    <property type="match status" value="1"/>
</dbReference>
<dbReference type="GeneID" id="54999193"/>
<reference evidence="2 3" key="1">
    <citation type="submission" date="2018-07" db="EMBL/GenBank/DDBJ databases">
        <authorList>
            <person name="Said P."/>
            <person name="Hotaki K."/>
            <person name="Hall J.T."/>
            <person name="Leadon S.A."/>
            <person name="Fogarty M.P."/>
            <person name="Warner M.H."/>
            <person name="Garlena R.A."/>
            <person name="Russell D.A."/>
            <person name="Pope W.H."/>
            <person name="Jacobs-Sera D."/>
            <person name="Hatfull G.F."/>
        </authorList>
    </citation>
    <scope>NUCLEOTIDE SEQUENCE [LARGE SCALE GENOMIC DNA]</scope>
</reference>